<reference evidence="1 2" key="2">
    <citation type="journal article" date="2022" name="Mol. Ecol. Resour.">
        <title>The genomes of chicory, endive, great burdock and yacon provide insights into Asteraceae paleo-polyploidization history and plant inulin production.</title>
        <authorList>
            <person name="Fan W."/>
            <person name="Wang S."/>
            <person name="Wang H."/>
            <person name="Wang A."/>
            <person name="Jiang F."/>
            <person name="Liu H."/>
            <person name="Zhao H."/>
            <person name="Xu D."/>
            <person name="Zhang Y."/>
        </authorList>
    </citation>
    <scope>NUCLEOTIDE SEQUENCE [LARGE SCALE GENOMIC DNA]</scope>
    <source>
        <strain evidence="2">cv. Punajuju</strain>
        <tissue evidence="1">Leaves</tissue>
    </source>
</reference>
<dbReference type="Proteomes" id="UP001055811">
    <property type="component" value="Linkage Group LG06"/>
</dbReference>
<reference evidence="2" key="1">
    <citation type="journal article" date="2022" name="Mol. Ecol. Resour.">
        <title>The genomes of chicory, endive, great burdock and yacon provide insights into Asteraceae palaeo-polyploidization history and plant inulin production.</title>
        <authorList>
            <person name="Fan W."/>
            <person name="Wang S."/>
            <person name="Wang H."/>
            <person name="Wang A."/>
            <person name="Jiang F."/>
            <person name="Liu H."/>
            <person name="Zhao H."/>
            <person name="Xu D."/>
            <person name="Zhang Y."/>
        </authorList>
    </citation>
    <scope>NUCLEOTIDE SEQUENCE [LARGE SCALE GENOMIC DNA]</scope>
    <source>
        <strain evidence="2">cv. Punajuju</strain>
    </source>
</reference>
<gene>
    <name evidence="1" type="ORF">L2E82_36132</name>
</gene>
<comment type="caution">
    <text evidence="1">The sequence shown here is derived from an EMBL/GenBank/DDBJ whole genome shotgun (WGS) entry which is preliminary data.</text>
</comment>
<organism evidence="1 2">
    <name type="scientific">Cichorium intybus</name>
    <name type="common">Chicory</name>
    <dbReference type="NCBI Taxonomy" id="13427"/>
    <lineage>
        <taxon>Eukaryota</taxon>
        <taxon>Viridiplantae</taxon>
        <taxon>Streptophyta</taxon>
        <taxon>Embryophyta</taxon>
        <taxon>Tracheophyta</taxon>
        <taxon>Spermatophyta</taxon>
        <taxon>Magnoliopsida</taxon>
        <taxon>eudicotyledons</taxon>
        <taxon>Gunneridae</taxon>
        <taxon>Pentapetalae</taxon>
        <taxon>asterids</taxon>
        <taxon>campanulids</taxon>
        <taxon>Asterales</taxon>
        <taxon>Asteraceae</taxon>
        <taxon>Cichorioideae</taxon>
        <taxon>Cichorieae</taxon>
        <taxon>Cichoriinae</taxon>
        <taxon>Cichorium</taxon>
    </lineage>
</organism>
<protein>
    <submittedName>
        <fullName evidence="1">Uncharacterized protein</fullName>
    </submittedName>
</protein>
<evidence type="ECO:0000313" key="1">
    <source>
        <dbReference type="EMBL" id="KAI3724360.1"/>
    </source>
</evidence>
<proteinExistence type="predicted"/>
<evidence type="ECO:0000313" key="2">
    <source>
        <dbReference type="Proteomes" id="UP001055811"/>
    </source>
</evidence>
<accession>A0ACB9BQW2</accession>
<keyword evidence="2" id="KW-1185">Reference proteome</keyword>
<sequence length="138" mass="15479">MLRKRRQPPPLSFYNFRLGSLQSKFNQFENLVERGLNFFNPCTGFGTSPWSIGSSPNPCPPMVPFKKLLLETINPGLEGIAPAHELGSHLAGKRIGLCRLLLESGEQDSKWLNYIFGVPISWLILPLNLVFHLIVGFS</sequence>
<name>A0ACB9BQW2_CICIN</name>
<dbReference type="EMBL" id="CM042014">
    <property type="protein sequence ID" value="KAI3724360.1"/>
    <property type="molecule type" value="Genomic_DNA"/>
</dbReference>